<feature type="region of interest" description="Disordered" evidence="3">
    <location>
        <begin position="1"/>
        <end position="35"/>
    </location>
</feature>
<keyword evidence="2" id="KW-0067">ATP-binding</keyword>
<protein>
    <recommendedName>
        <fullName evidence="6">Actin-like ATPase domain-containing protein</fullName>
    </recommendedName>
</protein>
<name>A0A6A6UVK3_9PEZI</name>
<keyword evidence="5" id="KW-1185">Reference proteome</keyword>
<evidence type="ECO:0000313" key="4">
    <source>
        <dbReference type="EMBL" id="KAF2675108.1"/>
    </source>
</evidence>
<organism evidence="4 5">
    <name type="scientific">Microthyrium microscopicum</name>
    <dbReference type="NCBI Taxonomy" id="703497"/>
    <lineage>
        <taxon>Eukaryota</taxon>
        <taxon>Fungi</taxon>
        <taxon>Dikarya</taxon>
        <taxon>Ascomycota</taxon>
        <taxon>Pezizomycotina</taxon>
        <taxon>Dothideomycetes</taxon>
        <taxon>Dothideomycetes incertae sedis</taxon>
        <taxon>Microthyriales</taxon>
        <taxon>Microthyriaceae</taxon>
        <taxon>Microthyrium</taxon>
    </lineage>
</organism>
<gene>
    <name evidence="4" type="ORF">BT63DRAFT_420337</name>
</gene>
<evidence type="ECO:0000313" key="5">
    <source>
        <dbReference type="Proteomes" id="UP000799302"/>
    </source>
</evidence>
<evidence type="ECO:0000256" key="2">
    <source>
        <dbReference type="ARBA" id="ARBA00022840"/>
    </source>
</evidence>
<evidence type="ECO:0008006" key="6">
    <source>
        <dbReference type="Google" id="ProtNLM"/>
    </source>
</evidence>
<dbReference type="EMBL" id="MU004230">
    <property type="protein sequence ID" value="KAF2675108.1"/>
    <property type="molecule type" value="Genomic_DNA"/>
</dbReference>
<dbReference type="CDD" id="cd10170">
    <property type="entry name" value="ASKHA_NBD_HSP70"/>
    <property type="match status" value="1"/>
</dbReference>
<dbReference type="SUPFAM" id="SSF53067">
    <property type="entry name" value="Actin-like ATPase domain"/>
    <property type="match status" value="2"/>
</dbReference>
<dbReference type="AlphaFoldDB" id="A0A6A6UVK3"/>
<feature type="compositionally biased region" description="Basic and acidic residues" evidence="3">
    <location>
        <begin position="1"/>
        <end position="12"/>
    </location>
</feature>
<dbReference type="InterPro" id="IPR013126">
    <property type="entry name" value="Hsp_70_fam"/>
</dbReference>
<keyword evidence="1" id="KW-0547">Nucleotide-binding</keyword>
<dbReference type="Gene3D" id="3.30.420.40">
    <property type="match status" value="1"/>
</dbReference>
<reference evidence="4" key="1">
    <citation type="journal article" date="2020" name="Stud. Mycol.">
        <title>101 Dothideomycetes genomes: a test case for predicting lifestyles and emergence of pathogens.</title>
        <authorList>
            <person name="Haridas S."/>
            <person name="Albert R."/>
            <person name="Binder M."/>
            <person name="Bloem J."/>
            <person name="Labutti K."/>
            <person name="Salamov A."/>
            <person name="Andreopoulos B."/>
            <person name="Baker S."/>
            <person name="Barry K."/>
            <person name="Bills G."/>
            <person name="Bluhm B."/>
            <person name="Cannon C."/>
            <person name="Castanera R."/>
            <person name="Culley D."/>
            <person name="Daum C."/>
            <person name="Ezra D."/>
            <person name="Gonzalez J."/>
            <person name="Henrissat B."/>
            <person name="Kuo A."/>
            <person name="Liang C."/>
            <person name="Lipzen A."/>
            <person name="Lutzoni F."/>
            <person name="Magnuson J."/>
            <person name="Mondo S."/>
            <person name="Nolan M."/>
            <person name="Ohm R."/>
            <person name="Pangilinan J."/>
            <person name="Park H.-J."/>
            <person name="Ramirez L."/>
            <person name="Alfaro M."/>
            <person name="Sun H."/>
            <person name="Tritt A."/>
            <person name="Yoshinaga Y."/>
            <person name="Zwiers L.-H."/>
            <person name="Turgeon B."/>
            <person name="Goodwin S."/>
            <person name="Spatafora J."/>
            <person name="Crous P."/>
            <person name="Grigoriev I."/>
        </authorList>
    </citation>
    <scope>NUCLEOTIDE SEQUENCE</scope>
    <source>
        <strain evidence="4">CBS 115976</strain>
    </source>
</reference>
<dbReference type="InterPro" id="IPR043129">
    <property type="entry name" value="ATPase_NBD"/>
</dbReference>
<dbReference type="Proteomes" id="UP000799302">
    <property type="component" value="Unassembled WGS sequence"/>
</dbReference>
<dbReference type="PANTHER" id="PTHR14187">
    <property type="entry name" value="ALPHA KINASE/ELONGATION FACTOR 2 KINASE"/>
    <property type="match status" value="1"/>
</dbReference>
<dbReference type="OrthoDB" id="2963168at2759"/>
<evidence type="ECO:0000256" key="3">
    <source>
        <dbReference type="SAM" id="MobiDB-lite"/>
    </source>
</evidence>
<evidence type="ECO:0000256" key="1">
    <source>
        <dbReference type="ARBA" id="ARBA00022741"/>
    </source>
</evidence>
<proteinExistence type="predicted"/>
<dbReference type="GO" id="GO:0140662">
    <property type="term" value="F:ATP-dependent protein folding chaperone"/>
    <property type="evidence" value="ECO:0007669"/>
    <property type="project" value="InterPro"/>
</dbReference>
<dbReference type="PANTHER" id="PTHR14187:SF5">
    <property type="entry name" value="HEAT SHOCK 70 KDA PROTEIN 12A"/>
    <property type="match status" value="1"/>
</dbReference>
<dbReference type="Pfam" id="PF00012">
    <property type="entry name" value="HSP70"/>
    <property type="match status" value="1"/>
</dbReference>
<sequence>MVLNKIRDRKPGDTTPPPPLLGHRRLSSTGNQPRRIRSFNSVATVPPPLGNPASPVSPQNMPYMAPPGPPPGVYQTPAPGVTDEEPEALVAIGIDFGTTYSGVAWALSEAPDDIKTVTNWESYEYMNSDKEKAPTEIHYNARDANAPTAPDAADVTWGYGIPSDKEAVKWFKLLLLDDEDMETNTKNSAQVKRARELLRKVGRTATQAVADYLRFLWKHTIAAIEQDMGESAVEGTAFRVVITVPAVWTLSAIRKMRQAAELAGMLEPRLAGETTLAFVSEPEAAALATFEDMKARPNFNAGDCFVVCDAGGGTVDLISYKVHGASPMQLKECVEGKGKLCGAVFIDQDFVELMQQMVGEETWDNINAASIKKMMNTEWENGIKRGFDGSERTWSVTLPYECSQGREPYLRLSRGHVQEIFENVTSQIRALVNDQIRQIYEKEKKWPKAVVLVGGLGSCQYLFKLLKAENKGRDIEVYKSSGAKPWTAICRGAVHRALTLSNLPGIQVDSRISRLSYGIRFNSDFVDGVHREEDKWKSPYDGHFRARNQMQWYLHKGDEINSDHHVLKPWIQEHLLTEFNDQGKLAFRLTIYTCDLPDAPTRRTSDVKSLCQIKELLDPTNFPTLKDTQDRPYKRIEFSLEMNVVGSALEFAVIYQGKRIVEKNVKMELQSPSVISLPLRSAASTQPDIGRAR</sequence>
<accession>A0A6A6UVK3</accession>
<dbReference type="GO" id="GO:0005524">
    <property type="term" value="F:ATP binding"/>
    <property type="evidence" value="ECO:0007669"/>
    <property type="project" value="UniProtKB-KW"/>
</dbReference>